<comment type="caution">
    <text evidence="2">The sequence shown here is derived from an EMBL/GenBank/DDBJ whole genome shotgun (WGS) entry which is preliminary data.</text>
</comment>
<evidence type="ECO:0000313" key="2">
    <source>
        <dbReference type="EMBL" id="RLC36162.1"/>
    </source>
</evidence>
<evidence type="ECO:0000313" key="3">
    <source>
        <dbReference type="Proteomes" id="UP000281261"/>
    </source>
</evidence>
<reference evidence="2 3" key="1">
    <citation type="submission" date="2018-06" db="EMBL/GenBank/DDBJ databases">
        <title>Extensive metabolic versatility and redundancy in microbially diverse, dynamic hydrothermal sediments.</title>
        <authorList>
            <person name="Dombrowski N."/>
            <person name="Teske A."/>
            <person name="Baker B.J."/>
        </authorList>
    </citation>
    <scope>NUCLEOTIDE SEQUENCE [LARGE SCALE GENOMIC DNA]</scope>
    <source>
        <strain evidence="2">B79_G16</strain>
    </source>
</reference>
<dbReference type="AlphaFoldDB" id="A0A420ZBA4"/>
<organism evidence="2 3">
    <name type="scientific">candidate division Kazan bacterium</name>
    <dbReference type="NCBI Taxonomy" id="2202143"/>
    <lineage>
        <taxon>Bacteria</taxon>
        <taxon>Bacteria division Kazan-3B-28</taxon>
    </lineage>
</organism>
<sequence>MNKKDLLRDAFILGTLVLSVMSMAITATFNPSAFGQNFQAIVVKDPYALVKYATLFITFIATLAGLR</sequence>
<evidence type="ECO:0008006" key="4">
    <source>
        <dbReference type="Google" id="ProtNLM"/>
    </source>
</evidence>
<dbReference type="Proteomes" id="UP000281261">
    <property type="component" value="Unassembled WGS sequence"/>
</dbReference>
<protein>
    <recommendedName>
        <fullName evidence="4">ABC transporter permease</fullName>
    </recommendedName>
</protein>
<proteinExistence type="predicted"/>
<keyword evidence="1" id="KW-0812">Transmembrane</keyword>
<feature type="transmembrane region" description="Helical" evidence="1">
    <location>
        <begin position="49"/>
        <end position="66"/>
    </location>
</feature>
<gene>
    <name evidence="2" type="ORF">DRH29_05120</name>
</gene>
<dbReference type="EMBL" id="QMNG01000079">
    <property type="protein sequence ID" value="RLC36162.1"/>
    <property type="molecule type" value="Genomic_DNA"/>
</dbReference>
<keyword evidence="1" id="KW-1133">Transmembrane helix</keyword>
<keyword evidence="1" id="KW-0472">Membrane</keyword>
<feature type="transmembrane region" description="Helical" evidence="1">
    <location>
        <begin position="12"/>
        <end position="29"/>
    </location>
</feature>
<evidence type="ECO:0000256" key="1">
    <source>
        <dbReference type="SAM" id="Phobius"/>
    </source>
</evidence>
<name>A0A420ZBA4_UNCK3</name>
<accession>A0A420ZBA4</accession>